<reference evidence="1 2" key="1">
    <citation type="submission" date="2020-02" db="EMBL/GenBank/DDBJ databases">
        <authorList>
            <person name="Ferguson B K."/>
        </authorList>
    </citation>
    <scope>NUCLEOTIDE SEQUENCE [LARGE SCALE GENOMIC DNA]</scope>
</reference>
<gene>
    <name evidence="1" type="ORF">NTEN_LOCUS23071</name>
</gene>
<evidence type="ECO:0000313" key="2">
    <source>
        <dbReference type="Proteomes" id="UP000479000"/>
    </source>
</evidence>
<accession>A0A6H5HN20</accession>
<keyword evidence="2" id="KW-1185">Reference proteome</keyword>
<proteinExistence type="predicted"/>
<evidence type="ECO:0000313" key="1">
    <source>
        <dbReference type="EMBL" id="CAB0019359.1"/>
    </source>
</evidence>
<dbReference type="Proteomes" id="UP000479000">
    <property type="component" value="Unassembled WGS sequence"/>
</dbReference>
<dbReference type="AlphaFoldDB" id="A0A6H5HN20"/>
<protein>
    <submittedName>
        <fullName evidence="1">Uncharacterized protein</fullName>
    </submittedName>
</protein>
<organism evidence="1 2">
    <name type="scientific">Nesidiocoris tenuis</name>
    <dbReference type="NCBI Taxonomy" id="355587"/>
    <lineage>
        <taxon>Eukaryota</taxon>
        <taxon>Metazoa</taxon>
        <taxon>Ecdysozoa</taxon>
        <taxon>Arthropoda</taxon>
        <taxon>Hexapoda</taxon>
        <taxon>Insecta</taxon>
        <taxon>Pterygota</taxon>
        <taxon>Neoptera</taxon>
        <taxon>Paraneoptera</taxon>
        <taxon>Hemiptera</taxon>
        <taxon>Heteroptera</taxon>
        <taxon>Panheteroptera</taxon>
        <taxon>Cimicomorpha</taxon>
        <taxon>Miridae</taxon>
        <taxon>Dicyphina</taxon>
        <taxon>Nesidiocoris</taxon>
    </lineage>
</organism>
<name>A0A6H5HN20_9HEMI</name>
<dbReference type="EMBL" id="CADCXU010033940">
    <property type="protein sequence ID" value="CAB0019359.1"/>
    <property type="molecule type" value="Genomic_DNA"/>
</dbReference>
<sequence>MSKNCNDPRKRRMQAGWFIFPILPFQLAQFVTCFGEKQRRYTCSTLLPNRTIREKFLLSDETLGSTADINRHDVNNRLEGPCGTS</sequence>